<evidence type="ECO:0008006" key="4">
    <source>
        <dbReference type="Google" id="ProtNLM"/>
    </source>
</evidence>
<dbReference type="Proteomes" id="UP000749040">
    <property type="component" value="Unassembled WGS sequence"/>
</dbReference>
<dbReference type="EMBL" id="JADKYB010000005">
    <property type="protein sequence ID" value="MBM9505162.1"/>
    <property type="molecule type" value="Genomic_DNA"/>
</dbReference>
<feature type="region of interest" description="Disordered" evidence="1">
    <location>
        <begin position="54"/>
        <end position="75"/>
    </location>
</feature>
<proteinExistence type="predicted"/>
<organism evidence="2 3">
    <name type="scientific">Actinacidiphila acididurans</name>
    <dbReference type="NCBI Taxonomy" id="2784346"/>
    <lineage>
        <taxon>Bacteria</taxon>
        <taxon>Bacillati</taxon>
        <taxon>Actinomycetota</taxon>
        <taxon>Actinomycetes</taxon>
        <taxon>Kitasatosporales</taxon>
        <taxon>Streptomycetaceae</taxon>
        <taxon>Actinacidiphila</taxon>
    </lineage>
</organism>
<sequence>MATRVLSLRMDEDLWDRIRARAARRGMSAQDYVIGTLVRDDFDERFEAAVDETERFYGGRPGDPAGRRGDPTVSR</sequence>
<keyword evidence="3" id="KW-1185">Reference proteome</keyword>
<evidence type="ECO:0000256" key="1">
    <source>
        <dbReference type="SAM" id="MobiDB-lite"/>
    </source>
</evidence>
<reference evidence="2 3" key="1">
    <citation type="submission" date="2021-01" db="EMBL/GenBank/DDBJ databases">
        <title>Streptomyces acididurans sp. nov., isolated from a peat swamp forest soil.</title>
        <authorList>
            <person name="Chantavorakit T."/>
            <person name="Duangmal K."/>
        </authorList>
    </citation>
    <scope>NUCLEOTIDE SEQUENCE [LARGE SCALE GENOMIC DNA]</scope>
    <source>
        <strain evidence="2 3">KK5PA1</strain>
    </source>
</reference>
<protein>
    <recommendedName>
        <fullName evidence="4">Ribbon-helix-helix protein, CopG family</fullName>
    </recommendedName>
</protein>
<dbReference type="RefSeq" id="WP_205357016.1">
    <property type="nucleotide sequence ID" value="NZ_JADKYB010000005.1"/>
</dbReference>
<gene>
    <name evidence="2" type="ORF">ITX44_11525</name>
</gene>
<name>A0ABS2TQP9_9ACTN</name>
<dbReference type="SUPFAM" id="SSF47598">
    <property type="entry name" value="Ribbon-helix-helix"/>
    <property type="match status" value="1"/>
</dbReference>
<dbReference type="InterPro" id="IPR010985">
    <property type="entry name" value="Ribbon_hlx_hlx"/>
</dbReference>
<comment type="caution">
    <text evidence="2">The sequence shown here is derived from an EMBL/GenBank/DDBJ whole genome shotgun (WGS) entry which is preliminary data.</text>
</comment>
<evidence type="ECO:0000313" key="2">
    <source>
        <dbReference type="EMBL" id="MBM9505162.1"/>
    </source>
</evidence>
<accession>A0ABS2TQP9</accession>
<evidence type="ECO:0000313" key="3">
    <source>
        <dbReference type="Proteomes" id="UP000749040"/>
    </source>
</evidence>
<feature type="compositionally biased region" description="Basic and acidic residues" evidence="1">
    <location>
        <begin position="65"/>
        <end position="75"/>
    </location>
</feature>